<dbReference type="InterPro" id="IPR000286">
    <property type="entry name" value="HDACs"/>
</dbReference>
<dbReference type="Pfam" id="PF00850">
    <property type="entry name" value="Hist_deacetyl"/>
    <property type="match status" value="1"/>
</dbReference>
<accession>A0A1F5L635</accession>
<feature type="compositionally biased region" description="Low complexity" evidence="1">
    <location>
        <begin position="209"/>
        <end position="221"/>
    </location>
</feature>
<proteinExistence type="predicted"/>
<evidence type="ECO:0000259" key="2">
    <source>
        <dbReference type="Pfam" id="PF00850"/>
    </source>
</evidence>
<dbReference type="GO" id="GO:0004407">
    <property type="term" value="F:histone deacetylase activity"/>
    <property type="evidence" value="ECO:0007669"/>
    <property type="project" value="TreeGrafter"/>
</dbReference>
<feature type="compositionally biased region" description="Polar residues" evidence="1">
    <location>
        <begin position="749"/>
        <end position="760"/>
    </location>
</feature>
<evidence type="ECO:0000256" key="1">
    <source>
        <dbReference type="SAM" id="MobiDB-lite"/>
    </source>
</evidence>
<dbReference type="InterPro" id="IPR023696">
    <property type="entry name" value="Ureohydrolase_dom_sf"/>
</dbReference>
<name>A0A1F5L635_PENAI</name>
<dbReference type="Gene3D" id="3.40.800.20">
    <property type="entry name" value="Histone deacetylase domain"/>
    <property type="match status" value="1"/>
</dbReference>
<dbReference type="OrthoDB" id="5232919at2759"/>
<dbReference type="GeneID" id="34580630"/>
<feature type="domain" description="Histone deacetylase" evidence="2">
    <location>
        <begin position="360"/>
        <end position="705"/>
    </location>
</feature>
<dbReference type="PANTHER" id="PTHR47558">
    <property type="entry name" value="HISTONE DEACETYLASE HOS3"/>
    <property type="match status" value="1"/>
</dbReference>
<feature type="compositionally biased region" description="Pro residues" evidence="1">
    <location>
        <begin position="837"/>
        <end position="848"/>
    </location>
</feature>
<gene>
    <name evidence="3" type="ORF">PENARI_c026G01600</name>
</gene>
<dbReference type="PRINTS" id="PR01270">
    <property type="entry name" value="HDASUPER"/>
</dbReference>
<feature type="region of interest" description="Disordered" evidence="1">
    <location>
        <begin position="54"/>
        <end position="77"/>
    </location>
</feature>
<feature type="region of interest" description="Disordered" evidence="1">
    <location>
        <begin position="191"/>
        <end position="222"/>
    </location>
</feature>
<dbReference type="InterPro" id="IPR037138">
    <property type="entry name" value="His_deacetylse_dom_sf"/>
</dbReference>
<feature type="region of interest" description="Disordered" evidence="1">
    <location>
        <begin position="802"/>
        <end position="929"/>
    </location>
</feature>
<dbReference type="AlphaFoldDB" id="A0A1F5L635"/>
<evidence type="ECO:0000313" key="3">
    <source>
        <dbReference type="EMBL" id="OGE48675.1"/>
    </source>
</evidence>
<reference evidence="3 4" key="1">
    <citation type="journal article" date="2016" name="Sci. Rep.">
        <title>Penicillium arizonense, a new, genome sequenced fungal species, reveals a high chemical diversity in secreted metabolites.</title>
        <authorList>
            <person name="Grijseels S."/>
            <person name="Nielsen J.C."/>
            <person name="Randelovic M."/>
            <person name="Nielsen J."/>
            <person name="Nielsen K.F."/>
            <person name="Workman M."/>
            <person name="Frisvad J.C."/>
        </authorList>
    </citation>
    <scope>NUCLEOTIDE SEQUENCE [LARGE SCALE GENOMIC DNA]</scope>
    <source>
        <strain evidence="3 4">CBS 141311</strain>
    </source>
</reference>
<dbReference type="Proteomes" id="UP000177622">
    <property type="component" value="Unassembled WGS sequence"/>
</dbReference>
<feature type="compositionally biased region" description="Basic and acidic residues" evidence="1">
    <location>
        <begin position="916"/>
        <end position="929"/>
    </location>
</feature>
<feature type="region of interest" description="Disordered" evidence="1">
    <location>
        <begin position="735"/>
        <end position="771"/>
    </location>
</feature>
<dbReference type="EMBL" id="LXJU01000026">
    <property type="protein sequence ID" value="OGE48675.1"/>
    <property type="molecule type" value="Genomic_DNA"/>
</dbReference>
<dbReference type="GO" id="GO:0010468">
    <property type="term" value="P:regulation of gene expression"/>
    <property type="evidence" value="ECO:0007669"/>
    <property type="project" value="UniProtKB-ARBA"/>
</dbReference>
<dbReference type="InterPro" id="IPR053244">
    <property type="entry name" value="HDAC_HD_type_1"/>
</dbReference>
<keyword evidence="4" id="KW-1185">Reference proteome</keyword>
<organism evidence="3 4">
    <name type="scientific">Penicillium arizonense</name>
    <dbReference type="NCBI Taxonomy" id="1835702"/>
    <lineage>
        <taxon>Eukaryota</taxon>
        <taxon>Fungi</taxon>
        <taxon>Dikarya</taxon>
        <taxon>Ascomycota</taxon>
        <taxon>Pezizomycotina</taxon>
        <taxon>Eurotiomycetes</taxon>
        <taxon>Eurotiomycetidae</taxon>
        <taxon>Eurotiales</taxon>
        <taxon>Aspergillaceae</taxon>
        <taxon>Penicillium</taxon>
    </lineage>
</organism>
<protein>
    <recommendedName>
        <fullName evidence="2">Histone deacetylase domain-containing protein</fullName>
    </recommendedName>
</protein>
<dbReference type="STRING" id="1835702.A0A1F5L635"/>
<dbReference type="SUPFAM" id="SSF52768">
    <property type="entry name" value="Arginase/deacetylase"/>
    <property type="match status" value="1"/>
</dbReference>
<dbReference type="InterPro" id="IPR023801">
    <property type="entry name" value="His_deacetylse_dom"/>
</dbReference>
<dbReference type="RefSeq" id="XP_022484130.1">
    <property type="nucleotide sequence ID" value="XM_022635896.1"/>
</dbReference>
<dbReference type="PANTHER" id="PTHR47558:SF1">
    <property type="entry name" value="HISTONE DEACETYLASE HOS3"/>
    <property type="match status" value="1"/>
</dbReference>
<dbReference type="GO" id="GO:0005634">
    <property type="term" value="C:nucleus"/>
    <property type="evidence" value="ECO:0007669"/>
    <property type="project" value="TreeGrafter"/>
</dbReference>
<comment type="caution">
    <text evidence="3">The sequence shown here is derived from an EMBL/GenBank/DDBJ whole genome shotgun (WGS) entry which is preliminary data.</text>
</comment>
<evidence type="ECO:0000313" key="4">
    <source>
        <dbReference type="Proteomes" id="UP000177622"/>
    </source>
</evidence>
<sequence>MCRQYFTLYEWCQCEEDAGQSVCAGYRRNSCPGVSIETVHMHCFCNGHATQGFKSEKQTRKEENKAGRRSQDSMDEKTSFGRRWFQWNWDLPLARLRMDPLKDPPPFGDGVNNGASLESHCELVDSLNRMTLATAITTPLPTSPVLSAQNVSLSQLPHTSRTTSASFVSTADAVPPQEEHRKPVPVPVPALQKRKSAASLRVVSQPYKSSSPTPQTPRRSSINLAASPVTATPLSMLPPALAFDPNVEPPVPTAASIAAELFTQEWGLHQSTDIPTKTIALVHDACYGHLFSRLGYTDQYLQDIVERPERIRSSALGIAAAYVRLGQRYAGERYAPSPTLDVRTLPVPFNIRKTDRKLAIQSPTVTEVHGFSWMSEFKDICNRAESKLAMGADELARSYTVQHEKVVPMGDELHSGDLYLGPDSLNAIQGALGGVCDGVDAVLGPGPVERAFVCIRPPGHHCTSDWPSGFCWINNVHVGISHAVINYGLTHAAIIDFDLHHGDGSQDIVWKHSARQQDHKFKKLAANNIKRRQPPPLSPYEATPISYVSLHDIESFPCEDGNLIKTTGASTCIETADRSIWNVHLDEWKKESEFWELYENKYSILITKTRSFLRRFSKQVAQDSGGRPPKGAIFISAGFDASEWENSNLNRKSKKVPTEFYARFTADIVRMAQEKDLGVDGRIISVLEGGYSQRALYTGVLGHLAGLNDENGPGAAYSYDPAWWSSASMRDLESTIAGPSKPRGFLSPTVASSSRLAASSQDRKSGGDDLPEVSCAVATHELSKLIIPSDIRTTSYSAADLPKPRISRRKTGNLGDTTPSEDLLTATRLRSRASKTPTPPLPSTPPARPLCTPRSKGATSRRQSGRPKTPRTAAKAAVPEVPPVPAEHLPLKREEPGTPTPPLTRLVLRGPATPSSHEDGVDQTDHGED</sequence>